<evidence type="ECO:0000256" key="2">
    <source>
        <dbReference type="ARBA" id="ARBA00022898"/>
    </source>
</evidence>
<dbReference type="PRINTS" id="PR00992">
    <property type="entry name" value="ALARACEMASE"/>
</dbReference>
<comment type="similarity">
    <text evidence="4">Belongs to the alanine racemase family.</text>
</comment>
<evidence type="ECO:0000256" key="3">
    <source>
        <dbReference type="ARBA" id="ARBA00023235"/>
    </source>
</evidence>
<dbReference type="CDD" id="cd00430">
    <property type="entry name" value="PLPDE_III_AR"/>
    <property type="match status" value="1"/>
</dbReference>
<dbReference type="Pfam" id="PF00842">
    <property type="entry name" value="Ala_racemase_C"/>
    <property type="match status" value="1"/>
</dbReference>
<feature type="binding site" evidence="4">
    <location>
        <position position="137"/>
    </location>
    <ligand>
        <name>substrate</name>
    </ligand>
</feature>
<gene>
    <name evidence="6" type="primary">alr</name>
    <name evidence="6" type="ORF">GCM10022231_28290</name>
</gene>
<dbReference type="NCBIfam" id="TIGR00492">
    <property type="entry name" value="alr"/>
    <property type="match status" value="1"/>
</dbReference>
<feature type="binding site" evidence="4">
    <location>
        <position position="315"/>
    </location>
    <ligand>
        <name>substrate</name>
    </ligand>
</feature>
<dbReference type="HAMAP" id="MF_01201">
    <property type="entry name" value="Ala_racemase"/>
    <property type="match status" value="1"/>
</dbReference>
<feature type="modified residue" description="N6-(pyridoxal phosphate)lysine" evidence="4">
    <location>
        <position position="39"/>
    </location>
</feature>
<dbReference type="SUPFAM" id="SSF51419">
    <property type="entry name" value="PLP-binding barrel"/>
    <property type="match status" value="1"/>
</dbReference>
<dbReference type="SUPFAM" id="SSF50621">
    <property type="entry name" value="Alanine racemase C-terminal domain-like"/>
    <property type="match status" value="1"/>
</dbReference>
<comment type="function">
    <text evidence="4">Catalyzes the interconversion of L-alanine and D-alanine. May also act on other amino acids.</text>
</comment>
<dbReference type="Gene3D" id="3.20.20.10">
    <property type="entry name" value="Alanine racemase"/>
    <property type="match status" value="1"/>
</dbReference>
<dbReference type="InterPro" id="IPR009006">
    <property type="entry name" value="Ala_racemase/Decarboxylase_C"/>
</dbReference>
<comment type="caution">
    <text evidence="6">The sequence shown here is derived from an EMBL/GenBank/DDBJ whole genome shotgun (WGS) entry which is preliminary data.</text>
</comment>
<feature type="active site" description="Proton acceptor; specific for L-alanine" evidence="4">
    <location>
        <position position="267"/>
    </location>
</feature>
<dbReference type="PANTHER" id="PTHR30511:SF0">
    <property type="entry name" value="ALANINE RACEMASE, CATABOLIC-RELATED"/>
    <property type="match status" value="1"/>
</dbReference>
<keyword evidence="2 4" id="KW-0663">Pyridoxal phosphate</keyword>
<evidence type="ECO:0000313" key="6">
    <source>
        <dbReference type="EMBL" id="GAA3965836.1"/>
    </source>
</evidence>
<dbReference type="InterPro" id="IPR001608">
    <property type="entry name" value="Ala_racemase_N"/>
</dbReference>
<keyword evidence="7" id="KW-1185">Reference proteome</keyword>
<evidence type="ECO:0000256" key="1">
    <source>
        <dbReference type="ARBA" id="ARBA00001933"/>
    </source>
</evidence>
<dbReference type="PROSITE" id="PS00395">
    <property type="entry name" value="ALANINE_RACEMASE"/>
    <property type="match status" value="1"/>
</dbReference>
<dbReference type="Proteomes" id="UP001418444">
    <property type="component" value="Unassembled WGS sequence"/>
</dbReference>
<evidence type="ECO:0000313" key="7">
    <source>
        <dbReference type="Proteomes" id="UP001418444"/>
    </source>
</evidence>
<evidence type="ECO:0000256" key="4">
    <source>
        <dbReference type="HAMAP-Rule" id="MF_01201"/>
    </source>
</evidence>
<protein>
    <recommendedName>
        <fullName evidence="4">Alanine racemase</fullName>
        <ecNumber evidence="4">5.1.1.1</ecNumber>
    </recommendedName>
</protein>
<name>A0ABP7PHQ4_9ACTN</name>
<dbReference type="InterPro" id="IPR020622">
    <property type="entry name" value="Ala_racemase_pyridoxalP-BS"/>
</dbReference>
<organism evidence="6 7">
    <name type="scientific">Gordonia caeni</name>
    <dbReference type="NCBI Taxonomy" id="1007097"/>
    <lineage>
        <taxon>Bacteria</taxon>
        <taxon>Bacillati</taxon>
        <taxon>Actinomycetota</taxon>
        <taxon>Actinomycetes</taxon>
        <taxon>Mycobacteriales</taxon>
        <taxon>Gordoniaceae</taxon>
        <taxon>Gordonia</taxon>
    </lineage>
</organism>
<dbReference type="Pfam" id="PF01168">
    <property type="entry name" value="Ala_racemase_N"/>
    <property type="match status" value="1"/>
</dbReference>
<dbReference type="InterPro" id="IPR029066">
    <property type="entry name" value="PLP-binding_barrel"/>
</dbReference>
<feature type="active site" description="Proton acceptor; specific for D-alanine" evidence="4">
    <location>
        <position position="39"/>
    </location>
</feature>
<dbReference type="EC" id="5.1.1.1" evidence="4"/>
<proteinExistence type="inferred from homology"/>
<dbReference type="InterPro" id="IPR000821">
    <property type="entry name" value="Ala_racemase"/>
</dbReference>
<accession>A0ABP7PHQ4</accession>
<dbReference type="Gene3D" id="2.40.37.10">
    <property type="entry name" value="Lyase, Ornithine Decarboxylase, Chain A, domain 1"/>
    <property type="match status" value="1"/>
</dbReference>
<evidence type="ECO:0000259" key="5">
    <source>
        <dbReference type="SMART" id="SM01005"/>
    </source>
</evidence>
<sequence>MTTMTDSPALAATVDLSAIAHNVRVVAERAGAPVIAVVKADGYGHGAVPVARAALAAGAVELGVAHLTEALTLRAAGIDAHLTSWLHTPGTDFAAGIAAGVDLAISSPRQLAAVVAAARETGTTAIVTAKVDTGMGRSGIAPDEWAQTAADLARAQAEGAITLRAMMCHLAFGDEPDHPMNSQQAAGLDAAAADLARLGVVPEALHLSNSPAALTRPDLSRDLVRPGLALYGCSPIPGMDFGLIPALTLSAEVALVKKIPAGQGVSYGHSWITPRDTTIAVLPAGYADGVPRLISGRFEVSINGRRFPGVGRICMDQLVLDLGPDGGGVSEGDRAVLFGATPAGEPEVPKAVDWAETIGTIDYEIVSGIRGRAQRRYVGGDTGGPV</sequence>
<feature type="domain" description="Alanine racemase C-terminal" evidence="5">
    <location>
        <begin position="246"/>
        <end position="378"/>
    </location>
</feature>
<comment type="pathway">
    <text evidence="4">Amino-acid biosynthesis; D-alanine biosynthesis; D-alanine from L-alanine: step 1/1.</text>
</comment>
<comment type="cofactor">
    <cofactor evidence="1 4">
        <name>pyridoxal 5'-phosphate</name>
        <dbReference type="ChEBI" id="CHEBI:597326"/>
    </cofactor>
</comment>
<dbReference type="PANTHER" id="PTHR30511">
    <property type="entry name" value="ALANINE RACEMASE"/>
    <property type="match status" value="1"/>
</dbReference>
<dbReference type="SMART" id="SM01005">
    <property type="entry name" value="Ala_racemase_C"/>
    <property type="match status" value="1"/>
</dbReference>
<comment type="catalytic activity">
    <reaction evidence="4">
        <text>L-alanine = D-alanine</text>
        <dbReference type="Rhea" id="RHEA:20249"/>
        <dbReference type="ChEBI" id="CHEBI:57416"/>
        <dbReference type="ChEBI" id="CHEBI:57972"/>
        <dbReference type="EC" id="5.1.1.1"/>
    </reaction>
</comment>
<keyword evidence="3 4" id="KW-0413">Isomerase</keyword>
<dbReference type="EMBL" id="BAAAZW010000008">
    <property type="protein sequence ID" value="GAA3965836.1"/>
    <property type="molecule type" value="Genomic_DNA"/>
</dbReference>
<dbReference type="InterPro" id="IPR011079">
    <property type="entry name" value="Ala_racemase_C"/>
</dbReference>
<reference evidence="7" key="1">
    <citation type="journal article" date="2019" name="Int. J. Syst. Evol. Microbiol.">
        <title>The Global Catalogue of Microorganisms (GCM) 10K type strain sequencing project: providing services to taxonomists for standard genome sequencing and annotation.</title>
        <authorList>
            <consortium name="The Broad Institute Genomics Platform"/>
            <consortium name="The Broad Institute Genome Sequencing Center for Infectious Disease"/>
            <person name="Wu L."/>
            <person name="Ma J."/>
        </authorList>
    </citation>
    <scope>NUCLEOTIDE SEQUENCE [LARGE SCALE GENOMIC DNA]</scope>
    <source>
        <strain evidence="7">JCM 16923</strain>
    </source>
</reference>